<name>A0A521BPM4_9BACT</name>
<proteinExistence type="predicted"/>
<protein>
    <submittedName>
        <fullName evidence="1">Aminoglycoside phosphotransferase family enzyme</fullName>
    </submittedName>
</protein>
<dbReference type="InterPro" id="IPR011009">
    <property type="entry name" value="Kinase-like_dom_sf"/>
</dbReference>
<dbReference type="RefSeq" id="WP_142713488.1">
    <property type="nucleotide sequence ID" value="NZ_FXTH01000003.1"/>
</dbReference>
<organism evidence="1 2">
    <name type="scientific">Fodinibius sediminis</name>
    <dbReference type="NCBI Taxonomy" id="1214077"/>
    <lineage>
        <taxon>Bacteria</taxon>
        <taxon>Pseudomonadati</taxon>
        <taxon>Balneolota</taxon>
        <taxon>Balneolia</taxon>
        <taxon>Balneolales</taxon>
        <taxon>Balneolaceae</taxon>
        <taxon>Fodinibius</taxon>
    </lineage>
</organism>
<dbReference type="InterPro" id="IPR052732">
    <property type="entry name" value="Cell-binding_unc_protein"/>
</dbReference>
<gene>
    <name evidence="1" type="ORF">SAMN06265218_103279</name>
</gene>
<dbReference type="OrthoDB" id="9810277at2"/>
<keyword evidence="1" id="KW-0808">Transferase</keyword>
<evidence type="ECO:0000313" key="1">
    <source>
        <dbReference type="EMBL" id="SMO49083.1"/>
    </source>
</evidence>
<sequence length="345" mass="40085">MNTIKDEAGAAPGTITLEEKVAFLKSPETYSTSTGRVETVKTHMSWVFLTEQYVYKLKIPFRYDHMQLLTPQDRYKNCREEVRLNKRLADDIYLGIIPLSVDKEGRLRLGRGERITDWLVKMKRLSADRMLKHRITAAQALSEEELKPAARLLADFYMKAEPEAVTHKEYCQQLEEAVEHTCRELHAPEFELQQTDLTAVCRKQLAFIRDNKGLLSSRIDKGKIIEGHGDLKPDHICLSPPAVIDCLEFDKQLRILDILDDLSFLSLECERLGSPGVGSFFMRHYIQKSGDNPPQHLINFYKSYRAAIRALLTIRHLREQQYRNDPKWRRKTLRYLEMADTYLTA</sequence>
<dbReference type="Proteomes" id="UP000317593">
    <property type="component" value="Unassembled WGS sequence"/>
</dbReference>
<keyword evidence="2" id="KW-1185">Reference proteome</keyword>
<evidence type="ECO:0000313" key="2">
    <source>
        <dbReference type="Proteomes" id="UP000317593"/>
    </source>
</evidence>
<accession>A0A521BPM4</accession>
<dbReference type="AlphaFoldDB" id="A0A521BPM4"/>
<reference evidence="1 2" key="1">
    <citation type="submission" date="2017-05" db="EMBL/GenBank/DDBJ databases">
        <authorList>
            <person name="Varghese N."/>
            <person name="Submissions S."/>
        </authorList>
    </citation>
    <scope>NUCLEOTIDE SEQUENCE [LARGE SCALE GENOMIC DNA]</scope>
    <source>
        <strain evidence="1 2">DSM 21194</strain>
    </source>
</reference>
<dbReference type="PANTHER" id="PTHR43883:SF1">
    <property type="entry name" value="GLUCONOKINASE"/>
    <property type="match status" value="1"/>
</dbReference>
<dbReference type="SUPFAM" id="SSF56112">
    <property type="entry name" value="Protein kinase-like (PK-like)"/>
    <property type="match status" value="1"/>
</dbReference>
<dbReference type="EMBL" id="FXTH01000003">
    <property type="protein sequence ID" value="SMO49083.1"/>
    <property type="molecule type" value="Genomic_DNA"/>
</dbReference>
<dbReference type="GO" id="GO:0016740">
    <property type="term" value="F:transferase activity"/>
    <property type="evidence" value="ECO:0007669"/>
    <property type="project" value="UniProtKB-KW"/>
</dbReference>
<dbReference type="PANTHER" id="PTHR43883">
    <property type="entry name" value="SLR0207 PROTEIN"/>
    <property type="match status" value="1"/>
</dbReference>